<evidence type="ECO:0000259" key="1">
    <source>
        <dbReference type="Pfam" id="PF20167"/>
    </source>
</evidence>
<organism evidence="2 3">
    <name type="scientific">Trifolium medium</name>
    <dbReference type="NCBI Taxonomy" id="97028"/>
    <lineage>
        <taxon>Eukaryota</taxon>
        <taxon>Viridiplantae</taxon>
        <taxon>Streptophyta</taxon>
        <taxon>Embryophyta</taxon>
        <taxon>Tracheophyta</taxon>
        <taxon>Spermatophyta</taxon>
        <taxon>Magnoliopsida</taxon>
        <taxon>eudicotyledons</taxon>
        <taxon>Gunneridae</taxon>
        <taxon>Pentapetalae</taxon>
        <taxon>rosids</taxon>
        <taxon>fabids</taxon>
        <taxon>Fabales</taxon>
        <taxon>Fabaceae</taxon>
        <taxon>Papilionoideae</taxon>
        <taxon>50 kb inversion clade</taxon>
        <taxon>NPAAA clade</taxon>
        <taxon>Hologalegina</taxon>
        <taxon>IRL clade</taxon>
        <taxon>Trifolieae</taxon>
        <taxon>Trifolium</taxon>
    </lineage>
</organism>
<accession>A0A392PUW1</accession>
<evidence type="ECO:0000313" key="2">
    <source>
        <dbReference type="EMBL" id="MCI15289.1"/>
    </source>
</evidence>
<dbReference type="InterPro" id="IPR046796">
    <property type="entry name" value="Transposase_32_dom"/>
</dbReference>
<reference evidence="2 3" key="1">
    <citation type="journal article" date="2018" name="Front. Plant Sci.">
        <title>Red Clover (Trifolium pratense) and Zigzag Clover (T. medium) - A Picture of Genomic Similarities and Differences.</title>
        <authorList>
            <person name="Dluhosova J."/>
            <person name="Istvanek J."/>
            <person name="Nedelnik J."/>
            <person name="Repkova J."/>
        </authorList>
    </citation>
    <scope>NUCLEOTIDE SEQUENCE [LARGE SCALE GENOMIC DNA]</scope>
    <source>
        <strain evidence="3">cv. 10/8</strain>
        <tissue evidence="2">Leaf</tissue>
    </source>
</reference>
<protein>
    <recommendedName>
        <fullName evidence="1">Putative plant transposon protein domain-containing protein</fullName>
    </recommendedName>
</protein>
<comment type="caution">
    <text evidence="2">The sequence shown here is derived from an EMBL/GenBank/DDBJ whole genome shotgun (WGS) entry which is preliminary data.</text>
</comment>
<evidence type="ECO:0000313" key="3">
    <source>
        <dbReference type="Proteomes" id="UP000265520"/>
    </source>
</evidence>
<dbReference type="AlphaFoldDB" id="A0A392PUW1"/>
<feature type="domain" description="Putative plant transposon protein" evidence="1">
    <location>
        <begin position="70"/>
        <end position="165"/>
    </location>
</feature>
<sequence>MSPKHSQKSTEANSSSDTTDFDLFVNSDAEHRFTNCISAKSFHTERGFVFNMNDTTLNIPDDFARVITGLRWTKLAKHPASYNSQMVKEFYANLTNPSQKKREVVVRGKRVLYSKENINKYFHIKVENDSYQATLATITDDELTTIMQNMTEEGTNWNERMGHQKNEFEAYHEGVVPVLET</sequence>
<dbReference type="Proteomes" id="UP000265520">
    <property type="component" value="Unassembled WGS sequence"/>
</dbReference>
<dbReference type="EMBL" id="LXQA010095827">
    <property type="protein sequence ID" value="MCI15289.1"/>
    <property type="molecule type" value="Genomic_DNA"/>
</dbReference>
<keyword evidence="3" id="KW-1185">Reference proteome</keyword>
<name>A0A392PUW1_9FABA</name>
<dbReference type="Pfam" id="PF20167">
    <property type="entry name" value="Transposase_32"/>
    <property type="match status" value="1"/>
</dbReference>
<proteinExistence type="predicted"/>